<dbReference type="Pfam" id="PF01850">
    <property type="entry name" value="PIN"/>
    <property type="match status" value="1"/>
</dbReference>
<keyword evidence="4" id="KW-0378">Hydrolase</keyword>
<evidence type="ECO:0000256" key="2">
    <source>
        <dbReference type="ARBA" id="ARBA00022722"/>
    </source>
</evidence>
<comment type="caution">
    <text evidence="7">The sequence shown here is derived from an EMBL/GenBank/DDBJ whole genome shotgun (WGS) entry which is preliminary data.</text>
</comment>
<dbReference type="PANTHER" id="PTHR42740">
    <property type="entry name" value="RIBONUCLEASE VAPC3"/>
    <property type="match status" value="1"/>
</dbReference>
<dbReference type="Gene3D" id="3.40.50.1010">
    <property type="entry name" value="5'-nuclease"/>
    <property type="match status" value="1"/>
</dbReference>
<gene>
    <name evidence="7" type="ORF">ABC969_02690</name>
</gene>
<evidence type="ECO:0000313" key="8">
    <source>
        <dbReference type="Proteomes" id="UP001404104"/>
    </source>
</evidence>
<feature type="domain" description="PIN" evidence="6">
    <location>
        <begin position="2"/>
        <end position="118"/>
    </location>
</feature>
<dbReference type="InterPro" id="IPR002716">
    <property type="entry name" value="PIN_dom"/>
</dbReference>
<keyword evidence="1" id="KW-1277">Toxin-antitoxin system</keyword>
<keyword evidence="5" id="KW-0460">Magnesium</keyword>
<evidence type="ECO:0000313" key="7">
    <source>
        <dbReference type="EMBL" id="MEN2785325.1"/>
    </source>
</evidence>
<dbReference type="RefSeq" id="WP_345862782.1">
    <property type="nucleotide sequence ID" value="NZ_JBDIMF010000001.1"/>
</dbReference>
<dbReference type="Proteomes" id="UP001404104">
    <property type="component" value="Unassembled WGS sequence"/>
</dbReference>
<dbReference type="InterPro" id="IPR029060">
    <property type="entry name" value="PIN-like_dom_sf"/>
</dbReference>
<keyword evidence="2" id="KW-0540">Nuclease</keyword>
<dbReference type="SUPFAM" id="SSF88723">
    <property type="entry name" value="PIN domain-like"/>
    <property type="match status" value="1"/>
</dbReference>
<dbReference type="CDD" id="cd18760">
    <property type="entry name" value="PIN_MtVapC3-like"/>
    <property type="match status" value="1"/>
</dbReference>
<reference evidence="7 8" key="1">
    <citation type="submission" date="2024-05" db="EMBL/GenBank/DDBJ databases">
        <authorList>
            <person name="Liu Q."/>
            <person name="Xin Y.-H."/>
        </authorList>
    </citation>
    <scope>NUCLEOTIDE SEQUENCE [LARGE SCALE GENOMIC DNA]</scope>
    <source>
        <strain evidence="7 8">CGMCC 1.15349</strain>
    </source>
</reference>
<protein>
    <submittedName>
        <fullName evidence="7">PIN domain nuclease</fullName>
    </submittedName>
</protein>
<name>A0ABU9XNB6_9SPHN</name>
<evidence type="ECO:0000256" key="1">
    <source>
        <dbReference type="ARBA" id="ARBA00022649"/>
    </source>
</evidence>
<keyword evidence="8" id="KW-1185">Reference proteome</keyword>
<evidence type="ECO:0000256" key="4">
    <source>
        <dbReference type="ARBA" id="ARBA00022801"/>
    </source>
</evidence>
<evidence type="ECO:0000256" key="5">
    <source>
        <dbReference type="ARBA" id="ARBA00022842"/>
    </source>
</evidence>
<proteinExistence type="predicted"/>
<evidence type="ECO:0000259" key="6">
    <source>
        <dbReference type="Pfam" id="PF01850"/>
    </source>
</evidence>
<evidence type="ECO:0000256" key="3">
    <source>
        <dbReference type="ARBA" id="ARBA00022723"/>
    </source>
</evidence>
<dbReference type="InterPro" id="IPR051749">
    <property type="entry name" value="PINc/VapC_TA_RNase"/>
</dbReference>
<accession>A0ABU9XNB6</accession>
<dbReference type="PANTHER" id="PTHR42740:SF1">
    <property type="entry name" value="RIBONUCLEASE VAPC3"/>
    <property type="match status" value="1"/>
</dbReference>
<sequence>MILVDSSVWIDFFRDKDTPQTDLLIQVIRSNRLATGDLILAEVLQGISDDRTFDRALFQLGAWPIVDIVGEAVAVQAARNYRALRGLGITVRKSIDTLIATRCIMDQHHLLYSDRDFDPFVAHLGLISAMDAA</sequence>
<keyword evidence="3" id="KW-0479">Metal-binding</keyword>
<organism evidence="7 8">
    <name type="scientific">Sphingomonas qilianensis</name>
    <dbReference type="NCBI Taxonomy" id="1736690"/>
    <lineage>
        <taxon>Bacteria</taxon>
        <taxon>Pseudomonadati</taxon>
        <taxon>Pseudomonadota</taxon>
        <taxon>Alphaproteobacteria</taxon>
        <taxon>Sphingomonadales</taxon>
        <taxon>Sphingomonadaceae</taxon>
        <taxon>Sphingomonas</taxon>
    </lineage>
</organism>
<dbReference type="EMBL" id="JBDIMF010000001">
    <property type="protein sequence ID" value="MEN2785325.1"/>
    <property type="molecule type" value="Genomic_DNA"/>
</dbReference>